<evidence type="ECO:0000313" key="2">
    <source>
        <dbReference type="Proteomes" id="UP000187209"/>
    </source>
</evidence>
<dbReference type="EMBL" id="MPUH01000478">
    <property type="protein sequence ID" value="OMJ79293.1"/>
    <property type="molecule type" value="Genomic_DNA"/>
</dbReference>
<comment type="caution">
    <text evidence="1">The sequence shown here is derived from an EMBL/GenBank/DDBJ whole genome shotgun (WGS) entry which is preliminary data.</text>
</comment>
<keyword evidence="2" id="KW-1185">Reference proteome</keyword>
<name>A0A1R2BR76_9CILI</name>
<reference evidence="1 2" key="1">
    <citation type="submission" date="2016-11" db="EMBL/GenBank/DDBJ databases">
        <title>The macronuclear genome of Stentor coeruleus: a giant cell with tiny introns.</title>
        <authorList>
            <person name="Slabodnick M."/>
            <person name="Ruby J.G."/>
            <person name="Reiff S.B."/>
            <person name="Swart E.C."/>
            <person name="Gosai S."/>
            <person name="Prabakaran S."/>
            <person name="Witkowska E."/>
            <person name="Larue G.E."/>
            <person name="Fisher S."/>
            <person name="Freeman R.M."/>
            <person name="Gunawardena J."/>
            <person name="Chu W."/>
            <person name="Stover N.A."/>
            <person name="Gregory B.D."/>
            <person name="Nowacki M."/>
            <person name="Derisi J."/>
            <person name="Roy S.W."/>
            <person name="Marshall W.F."/>
            <person name="Sood P."/>
        </authorList>
    </citation>
    <scope>NUCLEOTIDE SEQUENCE [LARGE SCALE GENOMIC DNA]</scope>
    <source>
        <strain evidence="1">WM001</strain>
    </source>
</reference>
<gene>
    <name evidence="1" type="ORF">SteCoe_20714</name>
</gene>
<dbReference type="AlphaFoldDB" id="A0A1R2BR76"/>
<accession>A0A1R2BR76</accession>
<proteinExistence type="predicted"/>
<organism evidence="1 2">
    <name type="scientific">Stentor coeruleus</name>
    <dbReference type="NCBI Taxonomy" id="5963"/>
    <lineage>
        <taxon>Eukaryota</taxon>
        <taxon>Sar</taxon>
        <taxon>Alveolata</taxon>
        <taxon>Ciliophora</taxon>
        <taxon>Postciliodesmatophora</taxon>
        <taxon>Heterotrichea</taxon>
        <taxon>Heterotrichida</taxon>
        <taxon>Stentoridae</taxon>
        <taxon>Stentor</taxon>
    </lineage>
</organism>
<dbReference type="Proteomes" id="UP000187209">
    <property type="component" value="Unassembled WGS sequence"/>
</dbReference>
<evidence type="ECO:0000313" key="1">
    <source>
        <dbReference type="EMBL" id="OMJ79293.1"/>
    </source>
</evidence>
<sequence length="226" mass="26765">MEHQRTKMISPIPKTKSQKSRINVFVNKIMDFHYKKPQNLKSTRMVLDSNIDEEIESIQKFILISHKKKQQNTSELTTQDRLLNRNTPSLINPRNQKASHRKKLSLGNLNTFIETEKETKKKREKLRESSHPILSKHKILFDLLDKKSKPVKLFLSNSQTMSNIKSNKMLKLDVERNLHKEYIKDRVNFKLGNGQYICNKEIWRPDYLKILRKADKVLSSLPKFRV</sequence>
<protein>
    <submittedName>
        <fullName evidence="1">Uncharacterized protein</fullName>
    </submittedName>
</protein>